<dbReference type="InterPro" id="IPR016031">
    <property type="entry name" value="Trp_RNA-bd_attenuator-like_dom"/>
</dbReference>
<sequence length="251" mass="26131">MRAVVKGSTMPVLEVELEAGESLVSAHGELSWMSANMQMSQTTNAGGGRGGLMNTLKRAVGGGGIFLTQYQAQGGPALVAFAAKVPGHIVPVDIAPGRNMLVHRHGWVCGTPGVSPTVALQQSFRGGLWGGEGFVLQRLQGQGRAWVELSGELTQYTLAPGQTMLVHPGHVGMFDETVQFTITRVPGIANKIFGGDGYHLVALTGPGQIWLQSMPLSNLAHALEPYLARDAATAGAEGVGIGGIVGGMLRN</sequence>
<protein>
    <submittedName>
        <fullName evidence="1">Uncharacterized protein (TIGR00266 family)</fullName>
    </submittedName>
</protein>
<reference evidence="1 2" key="1">
    <citation type="submission" date="2020-08" db="EMBL/GenBank/DDBJ databases">
        <title>Sequencing the genomes of 1000 actinobacteria strains.</title>
        <authorList>
            <person name="Klenk H.-P."/>
        </authorList>
    </citation>
    <scope>NUCLEOTIDE SEQUENCE [LARGE SCALE GENOMIC DNA]</scope>
    <source>
        <strain evidence="1 2">DSM 41654</strain>
    </source>
</reference>
<dbReference type="AlphaFoldDB" id="A0A7W7R845"/>
<dbReference type="PANTHER" id="PTHR43657:SF1">
    <property type="entry name" value="ALTERED INHERITANCE OF MITOCHONDRIA PROTEIN 24, MITOCHONDRIAL"/>
    <property type="match status" value="1"/>
</dbReference>
<accession>A0A7W7R845</accession>
<dbReference type="Proteomes" id="UP000540506">
    <property type="component" value="Unassembled WGS sequence"/>
</dbReference>
<dbReference type="Gene3D" id="3.60.160.10">
    <property type="entry name" value="Mitochondrial biogenesis AIM24"/>
    <property type="match status" value="1"/>
</dbReference>
<dbReference type="InterPro" id="IPR036983">
    <property type="entry name" value="AIM24_sf"/>
</dbReference>
<dbReference type="PANTHER" id="PTHR43657">
    <property type="entry name" value="TRYPTOPHAN RNA-BINDING ATTENUATOR PROTEIN-LIKE PROTEIN"/>
    <property type="match status" value="1"/>
</dbReference>
<dbReference type="Pfam" id="PF01987">
    <property type="entry name" value="AIM24"/>
    <property type="match status" value="1"/>
</dbReference>
<evidence type="ECO:0000313" key="1">
    <source>
        <dbReference type="EMBL" id="MBB4927190.1"/>
    </source>
</evidence>
<dbReference type="SUPFAM" id="SSF51219">
    <property type="entry name" value="TRAP-like"/>
    <property type="match status" value="1"/>
</dbReference>
<organism evidence="1 2">
    <name type="scientific">Kitasatospora kifunensis</name>
    <name type="common">Streptomyces kifunensis</name>
    <dbReference type="NCBI Taxonomy" id="58351"/>
    <lineage>
        <taxon>Bacteria</taxon>
        <taxon>Bacillati</taxon>
        <taxon>Actinomycetota</taxon>
        <taxon>Actinomycetes</taxon>
        <taxon>Kitasatosporales</taxon>
        <taxon>Streptomycetaceae</taxon>
        <taxon>Kitasatospora</taxon>
    </lineage>
</organism>
<keyword evidence="2" id="KW-1185">Reference proteome</keyword>
<dbReference type="InterPro" id="IPR002838">
    <property type="entry name" value="AIM24"/>
</dbReference>
<comment type="caution">
    <text evidence="1">The sequence shown here is derived from an EMBL/GenBank/DDBJ whole genome shotgun (WGS) entry which is preliminary data.</text>
</comment>
<dbReference type="RefSeq" id="WP_184941229.1">
    <property type="nucleotide sequence ID" value="NZ_JACHJV010000001.1"/>
</dbReference>
<evidence type="ECO:0000313" key="2">
    <source>
        <dbReference type="Proteomes" id="UP000540506"/>
    </source>
</evidence>
<gene>
    <name evidence="1" type="ORF">FHR34_006183</name>
</gene>
<name>A0A7W7R845_KITKI</name>
<dbReference type="EMBL" id="JACHJV010000001">
    <property type="protein sequence ID" value="MBB4927190.1"/>
    <property type="molecule type" value="Genomic_DNA"/>
</dbReference>
<proteinExistence type="predicted"/>